<dbReference type="RefSeq" id="WP_189944030.1">
    <property type="nucleotide sequence ID" value="NZ_BMSX01000041.1"/>
</dbReference>
<dbReference type="Proteomes" id="UP000658320">
    <property type="component" value="Unassembled WGS sequence"/>
</dbReference>
<evidence type="ECO:0000256" key="1">
    <source>
        <dbReference type="SAM" id="Coils"/>
    </source>
</evidence>
<keyword evidence="1" id="KW-0175">Coiled coil</keyword>
<organism evidence="2 3">
    <name type="scientific">Streptomyces aurantiogriseus</name>
    <dbReference type="NCBI Taxonomy" id="66870"/>
    <lineage>
        <taxon>Bacteria</taxon>
        <taxon>Bacillati</taxon>
        <taxon>Actinomycetota</taxon>
        <taxon>Actinomycetes</taxon>
        <taxon>Kitasatosporales</taxon>
        <taxon>Streptomycetaceae</taxon>
        <taxon>Streptomyces</taxon>
    </lineage>
</organism>
<proteinExistence type="predicted"/>
<keyword evidence="3" id="KW-1185">Reference proteome</keyword>
<comment type="caution">
    <text evidence="2">The sequence shown here is derived from an EMBL/GenBank/DDBJ whole genome shotgun (WGS) entry which is preliminary data.</text>
</comment>
<protein>
    <submittedName>
        <fullName evidence="2">Uncharacterized protein</fullName>
    </submittedName>
</protein>
<reference evidence="2" key="1">
    <citation type="journal article" date="2014" name="Int. J. Syst. Evol. Microbiol.">
        <title>Complete genome sequence of Corynebacterium casei LMG S-19264T (=DSM 44701T), isolated from a smear-ripened cheese.</title>
        <authorList>
            <consortium name="US DOE Joint Genome Institute (JGI-PGF)"/>
            <person name="Walter F."/>
            <person name="Albersmeier A."/>
            <person name="Kalinowski J."/>
            <person name="Ruckert C."/>
        </authorList>
    </citation>
    <scope>NUCLEOTIDE SEQUENCE</scope>
    <source>
        <strain evidence="2">JCM 4346</strain>
    </source>
</reference>
<evidence type="ECO:0000313" key="2">
    <source>
        <dbReference type="EMBL" id="GGR61083.1"/>
    </source>
</evidence>
<name>A0A918FNT6_9ACTN</name>
<dbReference type="EMBL" id="BMSX01000041">
    <property type="protein sequence ID" value="GGR61083.1"/>
    <property type="molecule type" value="Genomic_DNA"/>
</dbReference>
<feature type="coiled-coil region" evidence="1">
    <location>
        <begin position="7"/>
        <end position="34"/>
    </location>
</feature>
<accession>A0A918FNT6</accession>
<gene>
    <name evidence="2" type="ORF">GCM10010251_92220</name>
</gene>
<sequence>MFGLITRRRHNADLAALRSQYEALRERCELAESREATERAARRTITRQFTDADEARTALTIVNACLTDDLTKVRARLAEYGSRRTVPEVLEEHDVHRKALADALGDQMRHNNWDQLIADVARLHKAASAWMADYEAEKRRADRLQKQYDDACGLNTAAVLDGERWQQRRTDGGTKAVTS</sequence>
<evidence type="ECO:0000313" key="3">
    <source>
        <dbReference type="Proteomes" id="UP000658320"/>
    </source>
</evidence>
<dbReference type="AlphaFoldDB" id="A0A918FNT6"/>
<reference evidence="2" key="2">
    <citation type="submission" date="2020-09" db="EMBL/GenBank/DDBJ databases">
        <authorList>
            <person name="Sun Q."/>
            <person name="Ohkuma M."/>
        </authorList>
    </citation>
    <scope>NUCLEOTIDE SEQUENCE</scope>
    <source>
        <strain evidence="2">JCM 4346</strain>
    </source>
</reference>